<evidence type="ECO:0000256" key="1">
    <source>
        <dbReference type="ARBA" id="ARBA00004418"/>
    </source>
</evidence>
<evidence type="ECO:0000256" key="5">
    <source>
        <dbReference type="SAM" id="MobiDB-lite"/>
    </source>
</evidence>
<dbReference type="EMBL" id="JOPB01000003">
    <property type="protein sequence ID" value="OUI78976.1"/>
    <property type="molecule type" value="Genomic_DNA"/>
</dbReference>
<evidence type="ECO:0008006" key="9">
    <source>
        <dbReference type="Google" id="ProtNLM"/>
    </source>
</evidence>
<feature type="compositionally biased region" description="Pro residues" evidence="5">
    <location>
        <begin position="31"/>
        <end position="49"/>
    </location>
</feature>
<dbReference type="GO" id="GO:0030288">
    <property type="term" value="C:outer membrane-bounded periplasmic space"/>
    <property type="evidence" value="ECO:0007669"/>
    <property type="project" value="TreeGrafter"/>
</dbReference>
<dbReference type="Gene3D" id="1.20.120.1490">
    <property type="match status" value="1"/>
</dbReference>
<evidence type="ECO:0000256" key="3">
    <source>
        <dbReference type="ARBA" id="ARBA00022729"/>
    </source>
</evidence>
<gene>
    <name evidence="7" type="ORF">HK18_06225</name>
</gene>
<keyword evidence="4" id="KW-0574">Periplasm</keyword>
<keyword evidence="3 6" id="KW-0732">Signal</keyword>
<name>A0A251ZWD9_9PROT</name>
<feature type="signal peptide" evidence="6">
    <location>
        <begin position="1"/>
        <end position="26"/>
    </location>
</feature>
<dbReference type="PANTHER" id="PTHR38102:SF1">
    <property type="entry name" value="PERIPLASMIC CHAPERONE SPY"/>
    <property type="match status" value="1"/>
</dbReference>
<accession>A0A251ZWD9</accession>
<comment type="subcellular location">
    <subcellularLocation>
        <location evidence="1">Periplasm</location>
    </subcellularLocation>
</comment>
<dbReference type="PANTHER" id="PTHR38102">
    <property type="entry name" value="PERIPLASMIC CHAPERONE SPY"/>
    <property type="match status" value="1"/>
</dbReference>
<dbReference type="InterPro" id="IPR012899">
    <property type="entry name" value="LTXXQ"/>
</dbReference>
<feature type="region of interest" description="Disordered" evidence="5">
    <location>
        <begin position="27"/>
        <end position="57"/>
    </location>
</feature>
<sequence length="193" mass="20749">MLNKKFLTSLVVASGLSFGAMGAALAQPAGDVPPPPPGEMPPPPPPPPHFPHHPGMFGPEVGPIGMIFQGVQLTKDQKTKIHDILTAARKEEKTSRDSMKAIHDQMADKLLSPGKVTAETLQPILDKQDALEKTVKANHIKTILALRDVLTPEQLAKAKVRYTKIKSIKEQMKELREMDAPAAGDASLAPPAP</sequence>
<protein>
    <recommendedName>
        <fullName evidence="9">Periplasmic heavy metal sensor</fullName>
    </recommendedName>
</protein>
<evidence type="ECO:0000256" key="6">
    <source>
        <dbReference type="SAM" id="SignalP"/>
    </source>
</evidence>
<evidence type="ECO:0000256" key="2">
    <source>
        <dbReference type="ARBA" id="ARBA00008441"/>
    </source>
</evidence>
<proteinExistence type="inferred from homology"/>
<reference evidence="8" key="1">
    <citation type="submission" date="2014-06" db="EMBL/GenBank/DDBJ databases">
        <authorList>
            <person name="Winans N.J."/>
            <person name="Newell P.D."/>
            <person name="Douglas A.E."/>
        </authorList>
    </citation>
    <scope>NUCLEOTIDE SEQUENCE [LARGE SCALE GENOMIC DNA]</scope>
    <source>
        <strain evidence="8">DmL_052</strain>
    </source>
</reference>
<dbReference type="AlphaFoldDB" id="A0A251ZWD9"/>
<dbReference type="GO" id="GO:0051082">
    <property type="term" value="F:unfolded protein binding"/>
    <property type="evidence" value="ECO:0007669"/>
    <property type="project" value="TreeGrafter"/>
</dbReference>
<organism evidence="7 8">
    <name type="scientific">Commensalibacter intestini</name>
    <dbReference type="NCBI Taxonomy" id="479936"/>
    <lineage>
        <taxon>Bacteria</taxon>
        <taxon>Pseudomonadati</taxon>
        <taxon>Pseudomonadota</taxon>
        <taxon>Alphaproteobacteria</taxon>
        <taxon>Acetobacterales</taxon>
        <taxon>Acetobacteraceae</taxon>
    </lineage>
</organism>
<feature type="chain" id="PRO_5013327225" description="Periplasmic heavy metal sensor" evidence="6">
    <location>
        <begin position="27"/>
        <end position="193"/>
    </location>
</feature>
<evidence type="ECO:0000313" key="8">
    <source>
        <dbReference type="Proteomes" id="UP000194946"/>
    </source>
</evidence>
<keyword evidence="8" id="KW-1185">Reference proteome</keyword>
<dbReference type="Proteomes" id="UP000194946">
    <property type="component" value="Unassembled WGS sequence"/>
</dbReference>
<evidence type="ECO:0000256" key="4">
    <source>
        <dbReference type="ARBA" id="ARBA00022764"/>
    </source>
</evidence>
<dbReference type="Pfam" id="PF07813">
    <property type="entry name" value="LTXXQ"/>
    <property type="match status" value="1"/>
</dbReference>
<comment type="caution">
    <text evidence="7">The sequence shown here is derived from an EMBL/GenBank/DDBJ whole genome shotgun (WGS) entry which is preliminary data.</text>
</comment>
<dbReference type="InterPro" id="IPR052211">
    <property type="entry name" value="Cpx_auxiliary_protein"/>
</dbReference>
<evidence type="ECO:0000313" key="7">
    <source>
        <dbReference type="EMBL" id="OUI78976.1"/>
    </source>
</evidence>
<comment type="similarity">
    <text evidence="2">Belongs to the CpxP/Spy family.</text>
</comment>
<dbReference type="RefSeq" id="WP_086632041.1">
    <property type="nucleotide sequence ID" value="NZ_JOPB01000003.1"/>
</dbReference>